<keyword evidence="2" id="KW-1185">Reference proteome</keyword>
<accession>A0A9P6BB64</accession>
<dbReference type="AlphaFoldDB" id="A0A9P6BB64"/>
<comment type="caution">
    <text evidence="1">The sequence shown here is derived from an EMBL/GenBank/DDBJ whole genome shotgun (WGS) entry which is preliminary data.</text>
</comment>
<evidence type="ECO:0000313" key="1">
    <source>
        <dbReference type="EMBL" id="KAF9520961.1"/>
    </source>
</evidence>
<dbReference type="EMBL" id="MU128909">
    <property type="protein sequence ID" value="KAF9520961.1"/>
    <property type="molecule type" value="Genomic_DNA"/>
</dbReference>
<reference evidence="1" key="1">
    <citation type="journal article" date="2020" name="Nat. Commun.">
        <title>Large-scale genome sequencing of mycorrhizal fungi provides insights into the early evolution of symbiotic traits.</title>
        <authorList>
            <person name="Miyauchi S."/>
            <person name="Kiss E."/>
            <person name="Kuo A."/>
            <person name="Drula E."/>
            <person name="Kohler A."/>
            <person name="Sanchez-Garcia M."/>
            <person name="Morin E."/>
            <person name="Andreopoulos B."/>
            <person name="Barry K.W."/>
            <person name="Bonito G."/>
            <person name="Buee M."/>
            <person name="Carver A."/>
            <person name="Chen C."/>
            <person name="Cichocki N."/>
            <person name="Clum A."/>
            <person name="Culley D."/>
            <person name="Crous P.W."/>
            <person name="Fauchery L."/>
            <person name="Girlanda M."/>
            <person name="Hayes R.D."/>
            <person name="Keri Z."/>
            <person name="LaButti K."/>
            <person name="Lipzen A."/>
            <person name="Lombard V."/>
            <person name="Magnuson J."/>
            <person name="Maillard F."/>
            <person name="Murat C."/>
            <person name="Nolan M."/>
            <person name="Ohm R.A."/>
            <person name="Pangilinan J."/>
            <person name="Pereira M.F."/>
            <person name="Perotto S."/>
            <person name="Peter M."/>
            <person name="Pfister S."/>
            <person name="Riley R."/>
            <person name="Sitrit Y."/>
            <person name="Stielow J.B."/>
            <person name="Szollosi G."/>
            <person name="Zifcakova L."/>
            <person name="Stursova M."/>
            <person name="Spatafora J.W."/>
            <person name="Tedersoo L."/>
            <person name="Vaario L.M."/>
            <person name="Yamada A."/>
            <person name="Yan M."/>
            <person name="Wang P."/>
            <person name="Xu J."/>
            <person name="Bruns T."/>
            <person name="Baldrian P."/>
            <person name="Vilgalys R."/>
            <person name="Dunand C."/>
            <person name="Henrissat B."/>
            <person name="Grigoriev I.V."/>
            <person name="Hibbett D."/>
            <person name="Nagy L.G."/>
            <person name="Martin F.M."/>
        </authorList>
    </citation>
    <scope>NUCLEOTIDE SEQUENCE</scope>
    <source>
        <strain evidence="1">UP504</strain>
    </source>
</reference>
<evidence type="ECO:0000313" key="2">
    <source>
        <dbReference type="Proteomes" id="UP000886523"/>
    </source>
</evidence>
<name>A0A9P6BB64_9AGAM</name>
<organism evidence="1 2">
    <name type="scientific">Hydnum rufescens UP504</name>
    <dbReference type="NCBI Taxonomy" id="1448309"/>
    <lineage>
        <taxon>Eukaryota</taxon>
        <taxon>Fungi</taxon>
        <taxon>Dikarya</taxon>
        <taxon>Basidiomycota</taxon>
        <taxon>Agaricomycotina</taxon>
        <taxon>Agaricomycetes</taxon>
        <taxon>Cantharellales</taxon>
        <taxon>Hydnaceae</taxon>
        <taxon>Hydnum</taxon>
    </lineage>
</organism>
<proteinExistence type="predicted"/>
<sequence length="206" mass="22447">MMWMEYGLGQVMWIQGLGVEEEEGESGLATPWTHMGNKGMTGADKGANAATVNGGREETRAFEESLGGSKCQFDPDTILSFEFSAYITSNILKKPNPLTLLICIPGAGPHPNDPNIGKPPCCLLHQSYECAGKFLLALLKHLQDSKLHLELNKVKQDVLADSLLNAWDSYSCGLWPYTGYDGATVVLDWWWSLSKIPSAEILAVGG</sequence>
<gene>
    <name evidence="1" type="ORF">BS47DRAFT_1403530</name>
</gene>
<dbReference type="Proteomes" id="UP000886523">
    <property type="component" value="Unassembled WGS sequence"/>
</dbReference>
<protein>
    <submittedName>
        <fullName evidence="1">Uncharacterized protein</fullName>
    </submittedName>
</protein>